<reference evidence="1" key="1">
    <citation type="journal article" date="2020" name="Nature">
        <title>Giant virus diversity and host interactions through global metagenomics.</title>
        <authorList>
            <person name="Schulz F."/>
            <person name="Roux S."/>
            <person name="Paez-Espino D."/>
            <person name="Jungbluth S."/>
            <person name="Walsh D.A."/>
            <person name="Denef V.J."/>
            <person name="McMahon K.D."/>
            <person name="Konstantinidis K.T."/>
            <person name="Eloe-Fadrosh E.A."/>
            <person name="Kyrpides N.C."/>
            <person name="Woyke T."/>
        </authorList>
    </citation>
    <scope>NUCLEOTIDE SEQUENCE</scope>
    <source>
        <strain evidence="1">GVMAG-M-3300027969-2</strain>
    </source>
</reference>
<accession>A0A6C0LR24</accession>
<dbReference type="EMBL" id="MN740540">
    <property type="protein sequence ID" value="QHU32428.1"/>
    <property type="molecule type" value="Genomic_DNA"/>
</dbReference>
<protein>
    <submittedName>
        <fullName evidence="1">Uncharacterized protein</fullName>
    </submittedName>
</protein>
<dbReference type="AlphaFoldDB" id="A0A6C0LR24"/>
<name>A0A6C0LR24_9ZZZZ</name>
<evidence type="ECO:0000313" key="1">
    <source>
        <dbReference type="EMBL" id="QHU32428.1"/>
    </source>
</evidence>
<organism evidence="1">
    <name type="scientific">viral metagenome</name>
    <dbReference type="NCBI Taxonomy" id="1070528"/>
    <lineage>
        <taxon>unclassified sequences</taxon>
        <taxon>metagenomes</taxon>
        <taxon>organismal metagenomes</taxon>
    </lineage>
</organism>
<proteinExistence type="predicted"/>
<sequence length="617" mass="64988">MSFKISPLILFLILLIVLVVSVIFGKLLNLEGFVSFAQSKNSSETIKIPQYSSTTNVYKLYDNIFVDNNNANLIEVDSTTYGNSTSGNTDLSGTSITNVYVTSRDADTKSYASVVTNGVVSAVNTDKSLLATKTNSYNSFSYQTQSANTDKYSVLYIPWDTNTYIHVIDNTTNTNKGTFLFGSGSVMDQILYTNSVISITNSVADTDPDINKLVKDTVYDSTRNLYKLSANVKYDISNSNLVIQQSESSRIIYDRSNRSHTISSGNISEAAKSTIAANTVTNVGYNSWVVFDSVGQKMVLYCSSTTNTIVAIVNYNSTTKQYYLGNVARFNSTNLVNGNSNYVIPVATGSCSGSGASSNTVSTDANMPSLPGQGSDSYMSEYFKWYWFWKNSSGSSSVNPNDQFSEDYILKTQIVPPVCPSCPSCPSCSTGTSGSVCSNCGGNGGSGTLTTNGNTVVSDTPKDKNIVRSAVGGAVDLGKDAVGGAVDLGKDAVGGAVGLTKDTVKGAVGLTKETVGGAVGLTKETVGGAVGLAKDTVGGAVGLVKDTVGGAVGLAKDVLTPNPMYIGQTTNSNGAQVSQPSYGTQTTNADIYSYYGALPSKSSNFMPITADFSSFGR</sequence>